<evidence type="ECO:0000313" key="1">
    <source>
        <dbReference type="EMBL" id="MBB5278742.1"/>
    </source>
</evidence>
<dbReference type="EMBL" id="JACHGA010000032">
    <property type="protein sequence ID" value="MBB5278742.1"/>
    <property type="molecule type" value="Genomic_DNA"/>
</dbReference>
<dbReference type="AlphaFoldDB" id="A0A7W8MFA5"/>
<dbReference type="Proteomes" id="UP000550895">
    <property type="component" value="Unassembled WGS sequence"/>
</dbReference>
<keyword evidence="2" id="KW-1185">Reference proteome</keyword>
<proteinExistence type="predicted"/>
<reference evidence="1 2" key="1">
    <citation type="submission" date="2020-08" db="EMBL/GenBank/DDBJ databases">
        <title>Genomic Encyclopedia of Type Strains, Phase IV (KMG-IV): sequencing the most valuable type-strain genomes for metagenomic binning, comparative biology and taxonomic classification.</title>
        <authorList>
            <person name="Goeker M."/>
        </authorList>
    </citation>
    <scope>NUCLEOTIDE SEQUENCE [LARGE SCALE GENOMIC DNA]</scope>
    <source>
        <strain evidence="1 2">DSM 26376</strain>
    </source>
</reference>
<gene>
    <name evidence="1" type="ORF">HNR26_004856</name>
</gene>
<evidence type="ECO:0000313" key="2">
    <source>
        <dbReference type="Proteomes" id="UP000550895"/>
    </source>
</evidence>
<comment type="caution">
    <text evidence="1">The sequence shown here is derived from an EMBL/GenBank/DDBJ whole genome shotgun (WGS) entry which is preliminary data.</text>
</comment>
<sequence length="42" mass="4764">MPVGQIRVSKPSNPFVENHQYTLVVEDGVRDCSRTKFWTAGN</sequence>
<organism evidence="1 2">
    <name type="scientific">Rhizobium rosettiformans</name>
    <dbReference type="NCBI Taxonomy" id="1368430"/>
    <lineage>
        <taxon>Bacteria</taxon>
        <taxon>Pseudomonadati</taxon>
        <taxon>Pseudomonadota</taxon>
        <taxon>Alphaproteobacteria</taxon>
        <taxon>Hyphomicrobiales</taxon>
        <taxon>Rhizobiaceae</taxon>
        <taxon>Rhizobium/Agrobacterium group</taxon>
        <taxon>Rhizobium</taxon>
    </lineage>
</organism>
<accession>A0A7W8MFA5</accession>
<name>A0A7W8MFA5_9HYPH</name>
<protein>
    <submittedName>
        <fullName evidence="1">Uncharacterized protein</fullName>
    </submittedName>
</protein>